<accession>A0A2I1DMH2</accession>
<feature type="binding site" evidence="4">
    <location>
        <position position="91"/>
    </location>
    <ligand>
        <name>Mg(2+)</name>
        <dbReference type="ChEBI" id="CHEBI:18420"/>
        <label>1</label>
        <note>catalytic</note>
    </ligand>
</feature>
<feature type="binding site" evidence="4">
    <location>
        <position position="88"/>
    </location>
    <ligand>
        <name>Mg(2+)</name>
        <dbReference type="ChEBI" id="CHEBI:18420"/>
        <label>1</label>
        <note>catalytic</note>
    </ligand>
</feature>
<evidence type="ECO:0000256" key="2">
    <source>
        <dbReference type="ARBA" id="ARBA00022723"/>
    </source>
</evidence>
<name>A0A2I1DMH2_9PROT</name>
<dbReference type="PROSITE" id="PS00630">
    <property type="entry name" value="IMP_2"/>
    <property type="match status" value="1"/>
</dbReference>
<proteinExistence type="inferred from homology"/>
<dbReference type="GO" id="GO:0046854">
    <property type="term" value="P:phosphatidylinositol phosphate biosynthetic process"/>
    <property type="evidence" value="ECO:0007669"/>
    <property type="project" value="InterPro"/>
</dbReference>
<evidence type="ECO:0000313" key="5">
    <source>
        <dbReference type="EMBL" id="PKY11067.1"/>
    </source>
</evidence>
<dbReference type="GO" id="GO:0006020">
    <property type="term" value="P:inositol metabolic process"/>
    <property type="evidence" value="ECO:0007669"/>
    <property type="project" value="TreeGrafter"/>
</dbReference>
<gene>
    <name evidence="5" type="ORF">B1757_06490</name>
</gene>
<keyword evidence="2 4" id="KW-0479">Metal-binding</keyword>
<dbReference type="GO" id="GO:0007165">
    <property type="term" value="P:signal transduction"/>
    <property type="evidence" value="ECO:0007669"/>
    <property type="project" value="TreeGrafter"/>
</dbReference>
<dbReference type="PANTHER" id="PTHR20854:SF4">
    <property type="entry name" value="INOSITOL-1-MONOPHOSPHATASE-RELATED"/>
    <property type="match status" value="1"/>
</dbReference>
<evidence type="ECO:0000313" key="6">
    <source>
        <dbReference type="Proteomes" id="UP000234329"/>
    </source>
</evidence>
<evidence type="ECO:0000256" key="4">
    <source>
        <dbReference type="PIRSR" id="PIRSR600760-2"/>
    </source>
</evidence>
<comment type="similarity">
    <text evidence="1">Belongs to the inositol monophosphatase superfamily.</text>
</comment>
<feature type="binding site" evidence="4">
    <location>
        <position position="90"/>
    </location>
    <ligand>
        <name>Mg(2+)</name>
        <dbReference type="ChEBI" id="CHEBI:18420"/>
        <label>2</label>
    </ligand>
</feature>
<reference evidence="5 6" key="1">
    <citation type="submission" date="2017-03" db="EMBL/GenBank/DDBJ databases">
        <title>Draft genime sequence of the acidophilic sulfur-oxidizing bacterium Acidithiobacillus sp. SH, isolated from seawater.</title>
        <authorList>
            <person name="Sharmin S."/>
            <person name="Tokuhisa M."/>
            <person name="Kanao T."/>
            <person name="Kamimura K."/>
        </authorList>
    </citation>
    <scope>NUCLEOTIDE SEQUENCE [LARGE SCALE GENOMIC DNA]</scope>
    <source>
        <strain evidence="5 6">SH</strain>
    </source>
</reference>
<dbReference type="PANTHER" id="PTHR20854">
    <property type="entry name" value="INOSITOL MONOPHOSPHATASE"/>
    <property type="match status" value="1"/>
</dbReference>
<dbReference type="CDD" id="cd01637">
    <property type="entry name" value="IMPase_like"/>
    <property type="match status" value="1"/>
</dbReference>
<dbReference type="InParanoid" id="A0A2I1DMH2"/>
<comment type="caution">
    <text evidence="5">The sequence shown here is derived from an EMBL/GenBank/DDBJ whole genome shotgun (WGS) entry which is preliminary data.</text>
</comment>
<dbReference type="Proteomes" id="UP000234329">
    <property type="component" value="Unassembled WGS sequence"/>
</dbReference>
<comment type="cofactor">
    <cofactor evidence="4">
        <name>Mg(2+)</name>
        <dbReference type="ChEBI" id="CHEBI:18420"/>
    </cofactor>
</comment>
<dbReference type="GO" id="GO:0046872">
    <property type="term" value="F:metal ion binding"/>
    <property type="evidence" value="ECO:0007669"/>
    <property type="project" value="UniProtKB-KW"/>
</dbReference>
<dbReference type="Pfam" id="PF00459">
    <property type="entry name" value="Inositol_P"/>
    <property type="match status" value="1"/>
</dbReference>
<dbReference type="InterPro" id="IPR000760">
    <property type="entry name" value="Inositol_monophosphatase-like"/>
</dbReference>
<dbReference type="OrthoDB" id="5289799at2"/>
<dbReference type="PRINTS" id="PR00377">
    <property type="entry name" value="IMPHPHTASES"/>
</dbReference>
<dbReference type="SUPFAM" id="SSF56655">
    <property type="entry name" value="Carbohydrate phosphatase"/>
    <property type="match status" value="1"/>
</dbReference>
<evidence type="ECO:0000256" key="3">
    <source>
        <dbReference type="ARBA" id="ARBA00022842"/>
    </source>
</evidence>
<dbReference type="AlphaFoldDB" id="A0A2I1DMH2"/>
<dbReference type="Gene3D" id="3.40.190.80">
    <property type="match status" value="1"/>
</dbReference>
<keyword evidence="3 4" id="KW-0460">Magnesium</keyword>
<sequence length="275" mass="30851">MIHEIDQQWVGKLLRTSAERFILPRFHTVVSSRKPDGSIVTSADIDSQNFLQDMLAARYPDIPLLGEEMSPQEQQQLLQNSTALWCLDPLDGTSNFAAGVPVFGISLALLEKGHSIMGWIYDPVRAELFSAVRGQGAKVDNNPLLTREAPALKYCVGVVDYKRLKRPLALRIIDERPFHSQRNFGASVLEWCWLAAGRYHFYLHGAQQLWDRAAGALILQEAGGQISCFDGSPLQEKDLKPRSIIATLDPDLHQTWRNWMDQATDQGVEFPNAAL</sequence>
<feature type="binding site" evidence="4">
    <location>
        <position position="211"/>
    </location>
    <ligand>
        <name>Mg(2+)</name>
        <dbReference type="ChEBI" id="CHEBI:18420"/>
        <label>1</label>
        <note>catalytic</note>
    </ligand>
</feature>
<feature type="binding site" evidence="4">
    <location>
        <position position="67"/>
    </location>
    <ligand>
        <name>Mg(2+)</name>
        <dbReference type="ChEBI" id="CHEBI:18420"/>
        <label>1</label>
        <note>catalytic</note>
    </ligand>
</feature>
<organism evidence="5 6">
    <name type="scientific">Acidithiobacillus marinus</name>
    <dbReference type="NCBI Taxonomy" id="187490"/>
    <lineage>
        <taxon>Bacteria</taxon>
        <taxon>Pseudomonadati</taxon>
        <taxon>Pseudomonadota</taxon>
        <taxon>Acidithiobacillia</taxon>
        <taxon>Acidithiobacillales</taxon>
        <taxon>Acidithiobacillaceae</taxon>
        <taxon>Acidithiobacillus</taxon>
    </lineage>
</organism>
<dbReference type="EMBL" id="MXAV01000026">
    <property type="protein sequence ID" value="PKY11067.1"/>
    <property type="molecule type" value="Genomic_DNA"/>
</dbReference>
<dbReference type="GO" id="GO:0008934">
    <property type="term" value="F:inositol monophosphate 1-phosphatase activity"/>
    <property type="evidence" value="ECO:0007669"/>
    <property type="project" value="TreeGrafter"/>
</dbReference>
<evidence type="ECO:0000256" key="1">
    <source>
        <dbReference type="ARBA" id="ARBA00009759"/>
    </source>
</evidence>
<dbReference type="Gene3D" id="3.30.540.10">
    <property type="entry name" value="Fructose-1,6-Bisphosphatase, subunit A, domain 1"/>
    <property type="match status" value="1"/>
</dbReference>
<protein>
    <submittedName>
        <fullName evidence="5">Inositol monophosphatase</fullName>
    </submittedName>
</protein>
<keyword evidence="6" id="KW-1185">Reference proteome</keyword>
<dbReference type="InterPro" id="IPR020550">
    <property type="entry name" value="Inositol_monophosphatase_CS"/>
</dbReference>